<organism evidence="2 3">
    <name type="scientific">Pseudodesulfovibrio senegalensis</name>
    <dbReference type="NCBI Taxonomy" id="1721087"/>
    <lineage>
        <taxon>Bacteria</taxon>
        <taxon>Pseudomonadati</taxon>
        <taxon>Thermodesulfobacteriota</taxon>
        <taxon>Desulfovibrionia</taxon>
        <taxon>Desulfovibrionales</taxon>
        <taxon>Desulfovibrionaceae</taxon>
    </lineage>
</organism>
<evidence type="ECO:0000256" key="1">
    <source>
        <dbReference type="SAM" id="SignalP"/>
    </source>
</evidence>
<evidence type="ECO:0000313" key="2">
    <source>
        <dbReference type="EMBL" id="KAB1441896.1"/>
    </source>
</evidence>
<proteinExistence type="predicted"/>
<dbReference type="RefSeq" id="WP_151150988.1">
    <property type="nucleotide sequence ID" value="NZ_WAIE01000003.1"/>
</dbReference>
<feature type="chain" id="PRO_5027121300" evidence="1">
    <location>
        <begin position="26"/>
        <end position="253"/>
    </location>
</feature>
<keyword evidence="1" id="KW-0732">Signal</keyword>
<keyword evidence="3" id="KW-1185">Reference proteome</keyword>
<dbReference type="Gene3D" id="3.40.190.10">
    <property type="entry name" value="Periplasmic binding protein-like II"/>
    <property type="match status" value="2"/>
</dbReference>
<gene>
    <name evidence="2" type="ORF">F8A88_09950</name>
</gene>
<accession>A0A6N6N259</accession>
<protein>
    <submittedName>
        <fullName evidence="2">Transporter substrate-binding domain-containing protein</fullName>
    </submittedName>
</protein>
<dbReference type="AlphaFoldDB" id="A0A6N6N259"/>
<feature type="signal peptide" evidence="1">
    <location>
        <begin position="1"/>
        <end position="25"/>
    </location>
</feature>
<dbReference type="OrthoDB" id="5455551at2"/>
<evidence type="ECO:0000313" key="3">
    <source>
        <dbReference type="Proteomes" id="UP000438699"/>
    </source>
</evidence>
<name>A0A6N6N259_9BACT</name>
<sequence>MHRYAVKIQNLIVVLFLLTVPPASACAGEAIVFALFARGWEPFEMIEDGVPAGAAPDILAAILPQDFTMEIKPDPAPRKALYATEGVMHTRLEAAEWLSPDNDFLLSVPVLPIRTVLYSPVEAPVEYDGPETAAGKTIGCIKGYKYPALEPLFATGKATRYDVNSVHILLRMVKNRRIDAAMLDDINAKWTIRSTEEFEHHDFHVAAQPVSKVDLRFVFNNIPGWEEKIERINKRIEACRKDGTIRAILSNYE</sequence>
<reference evidence="2 3" key="1">
    <citation type="journal article" date="2017" name="Int. J. Syst. Evol. Microbiol.">
        <title>Desulfovibrio senegalensis sp. nov., a mesophilic sulfate reducer isolated from marine sediment.</title>
        <authorList>
            <person name="Thioye A."/>
            <person name="Gam Z.B.A."/>
            <person name="Mbengue M."/>
            <person name="Cayol J.L."/>
            <person name="Joseph-Bartoli M."/>
            <person name="Toure-Kane C."/>
            <person name="Labat M."/>
        </authorList>
    </citation>
    <scope>NUCLEOTIDE SEQUENCE [LARGE SCALE GENOMIC DNA]</scope>
    <source>
        <strain evidence="2 3">DSM 101509</strain>
    </source>
</reference>
<dbReference type="SUPFAM" id="SSF53850">
    <property type="entry name" value="Periplasmic binding protein-like II"/>
    <property type="match status" value="1"/>
</dbReference>
<comment type="caution">
    <text evidence="2">The sequence shown here is derived from an EMBL/GenBank/DDBJ whole genome shotgun (WGS) entry which is preliminary data.</text>
</comment>
<dbReference type="EMBL" id="WAIE01000003">
    <property type="protein sequence ID" value="KAB1441896.1"/>
    <property type="molecule type" value="Genomic_DNA"/>
</dbReference>
<dbReference type="Proteomes" id="UP000438699">
    <property type="component" value="Unassembled WGS sequence"/>
</dbReference>